<name>A0A0C2W2H1_9BACL</name>
<dbReference type="AlphaFoldDB" id="A0A0C2W2H1"/>
<reference evidence="1 2" key="1">
    <citation type="submission" date="2015-01" db="EMBL/GenBank/DDBJ databases">
        <title>Jeotgalibacillus campisalis genome sequencing.</title>
        <authorList>
            <person name="Goh K.M."/>
            <person name="Chan K.-G."/>
            <person name="Yaakop A.S."/>
            <person name="Ee R."/>
            <person name="Gan H.M."/>
            <person name="Chan C.S."/>
        </authorList>
    </citation>
    <scope>NUCLEOTIDE SEQUENCE [LARGE SCALE GENOMIC DNA]</scope>
    <source>
        <strain evidence="1 2">SF-57</strain>
    </source>
</reference>
<proteinExistence type="predicted"/>
<gene>
    <name evidence="1" type="ORF">KR50_07120</name>
</gene>
<sequence>MQFLEGYVRNYRRMNLSQLHNRSMFTKREIDYYSNLGEMLGFSAFIEDSPYENLLSFWLVYERLSR</sequence>
<dbReference type="PATRIC" id="fig|220754.4.peg.729"/>
<dbReference type="EMBL" id="JXRR01000008">
    <property type="protein sequence ID" value="KIL50831.1"/>
    <property type="molecule type" value="Genomic_DNA"/>
</dbReference>
<accession>A0A0C2W2H1</accession>
<dbReference type="Proteomes" id="UP000031972">
    <property type="component" value="Unassembled WGS sequence"/>
</dbReference>
<protein>
    <submittedName>
        <fullName evidence="1">Uncharacterized protein</fullName>
    </submittedName>
</protein>
<evidence type="ECO:0000313" key="2">
    <source>
        <dbReference type="Proteomes" id="UP000031972"/>
    </source>
</evidence>
<keyword evidence="2" id="KW-1185">Reference proteome</keyword>
<organism evidence="1 2">
    <name type="scientific">Jeotgalibacillus campisalis</name>
    <dbReference type="NCBI Taxonomy" id="220754"/>
    <lineage>
        <taxon>Bacteria</taxon>
        <taxon>Bacillati</taxon>
        <taxon>Bacillota</taxon>
        <taxon>Bacilli</taxon>
        <taxon>Bacillales</taxon>
        <taxon>Caryophanaceae</taxon>
        <taxon>Jeotgalibacillus</taxon>
    </lineage>
</organism>
<comment type="caution">
    <text evidence="1">The sequence shown here is derived from an EMBL/GenBank/DDBJ whole genome shotgun (WGS) entry which is preliminary data.</text>
</comment>
<evidence type="ECO:0000313" key="1">
    <source>
        <dbReference type="EMBL" id="KIL50831.1"/>
    </source>
</evidence>